<dbReference type="CDD" id="cd01210">
    <property type="entry name" value="PTB_EPS8"/>
    <property type="match status" value="1"/>
</dbReference>
<evidence type="ECO:0000313" key="4">
    <source>
        <dbReference type="WBParaSite" id="PSAMB.scaffold15995size1433.g36749.t1"/>
    </source>
</evidence>
<dbReference type="GO" id="GO:0035023">
    <property type="term" value="P:regulation of Rho protein signal transduction"/>
    <property type="evidence" value="ECO:0007669"/>
    <property type="project" value="TreeGrafter"/>
</dbReference>
<sequence>MAHHSRSNGSLNYNGNGATATLPNERSRRPAAAPIDDTPSYWVEHLATFAVGKQFGLEWPSDGIRKLKQMEKNSAIWAQPMVLRLRPSMVSVEDENGELVEQFPMELVADPTAHLSTDPRDVYNNILLFVVREDRRNEH</sequence>
<feature type="domain" description="PTB" evidence="2">
    <location>
        <begin position="41"/>
        <end position="137"/>
    </location>
</feature>
<dbReference type="Gene3D" id="2.30.29.30">
    <property type="entry name" value="Pleckstrin-homology domain (PH domain)/Phosphotyrosine-binding domain (PTB)"/>
    <property type="match status" value="1"/>
</dbReference>
<proteinExistence type="predicted"/>
<dbReference type="AlphaFoldDB" id="A0A914V6D4"/>
<feature type="compositionally biased region" description="Polar residues" evidence="1">
    <location>
        <begin position="7"/>
        <end position="24"/>
    </location>
</feature>
<dbReference type="SUPFAM" id="SSF50729">
    <property type="entry name" value="PH domain-like"/>
    <property type="match status" value="1"/>
</dbReference>
<dbReference type="WBParaSite" id="PSAMB.scaffold15995size1433.g36749.t1">
    <property type="protein sequence ID" value="PSAMB.scaffold15995size1433.g36749.t1"/>
    <property type="gene ID" value="PSAMB.scaffold15995size1433.g36749"/>
</dbReference>
<evidence type="ECO:0000256" key="1">
    <source>
        <dbReference type="SAM" id="MobiDB-lite"/>
    </source>
</evidence>
<reference evidence="4" key="1">
    <citation type="submission" date="2022-11" db="UniProtKB">
        <authorList>
            <consortium name="WormBaseParasite"/>
        </authorList>
    </citation>
    <scope>IDENTIFICATION</scope>
</reference>
<dbReference type="InterPro" id="IPR011993">
    <property type="entry name" value="PH-like_dom_sf"/>
</dbReference>
<name>A0A914V6D4_9BILA</name>
<dbReference type="Proteomes" id="UP000887566">
    <property type="component" value="Unplaced"/>
</dbReference>
<evidence type="ECO:0000313" key="3">
    <source>
        <dbReference type="Proteomes" id="UP000887566"/>
    </source>
</evidence>
<feature type="region of interest" description="Disordered" evidence="1">
    <location>
        <begin position="1"/>
        <end position="33"/>
    </location>
</feature>
<keyword evidence="3" id="KW-1185">Reference proteome</keyword>
<dbReference type="PANTHER" id="PTHR12287:SF23">
    <property type="entry name" value="AROUSER, ISOFORM A-RELATED"/>
    <property type="match status" value="1"/>
</dbReference>
<dbReference type="InterPro" id="IPR013625">
    <property type="entry name" value="PTB"/>
</dbReference>
<dbReference type="InterPro" id="IPR033928">
    <property type="entry name" value="EPS8_PTB"/>
</dbReference>
<dbReference type="GO" id="GO:0003779">
    <property type="term" value="F:actin binding"/>
    <property type="evidence" value="ECO:0007669"/>
    <property type="project" value="TreeGrafter"/>
</dbReference>
<protein>
    <submittedName>
        <fullName evidence="4">PTB domain-containing protein</fullName>
    </submittedName>
</protein>
<dbReference type="GO" id="GO:0007266">
    <property type="term" value="P:Rho protein signal transduction"/>
    <property type="evidence" value="ECO:0007669"/>
    <property type="project" value="TreeGrafter"/>
</dbReference>
<organism evidence="3 4">
    <name type="scientific">Plectus sambesii</name>
    <dbReference type="NCBI Taxonomy" id="2011161"/>
    <lineage>
        <taxon>Eukaryota</taxon>
        <taxon>Metazoa</taxon>
        <taxon>Ecdysozoa</taxon>
        <taxon>Nematoda</taxon>
        <taxon>Chromadorea</taxon>
        <taxon>Plectida</taxon>
        <taxon>Plectina</taxon>
        <taxon>Plectoidea</taxon>
        <taxon>Plectidae</taxon>
        <taxon>Plectus</taxon>
    </lineage>
</organism>
<dbReference type="InterPro" id="IPR039801">
    <property type="entry name" value="EPS8-like"/>
</dbReference>
<dbReference type="GO" id="GO:0005886">
    <property type="term" value="C:plasma membrane"/>
    <property type="evidence" value="ECO:0007669"/>
    <property type="project" value="TreeGrafter"/>
</dbReference>
<evidence type="ECO:0000259" key="2">
    <source>
        <dbReference type="Pfam" id="PF08416"/>
    </source>
</evidence>
<dbReference type="Pfam" id="PF08416">
    <property type="entry name" value="PTB"/>
    <property type="match status" value="1"/>
</dbReference>
<dbReference type="PANTHER" id="PTHR12287">
    <property type="entry name" value="EPIDERMAL GROWTH FACTOR RECEPTOR KINASE SUBSTRATE EPS8-RELATED PROTEIN"/>
    <property type="match status" value="1"/>
</dbReference>
<accession>A0A914V6D4</accession>